<evidence type="ECO:0000313" key="6">
    <source>
        <dbReference type="Proteomes" id="UP001255856"/>
    </source>
</evidence>
<evidence type="ECO:0000259" key="4">
    <source>
        <dbReference type="Pfam" id="PF01521"/>
    </source>
</evidence>
<dbReference type="InterPro" id="IPR017870">
    <property type="entry name" value="FeS_cluster_insertion_CS"/>
</dbReference>
<dbReference type="NCBIfam" id="TIGR00049">
    <property type="entry name" value="iron-sulfur cluster assembly accessory protein"/>
    <property type="match status" value="1"/>
</dbReference>
<gene>
    <name evidence="5" type="ORF">QBZ16_003105</name>
</gene>
<sequence>MVGRSLYMLAQNAGRSRLRPRKAALELTDAAVSRIKELLGKRHKEYLKLGVKTRGCNGMAYTLNYADSKAKFDELVEDRGVKVLIDPGALLHVLGTKMDYVEDRLRSEFVFVNPNAKGTCGCGESFTTDTTKGPPPGGPSVLPPAGQQAPQAQQ</sequence>
<feature type="compositionally biased region" description="Pro residues" evidence="3">
    <location>
        <begin position="133"/>
        <end position="142"/>
    </location>
</feature>
<dbReference type="FunFam" id="2.60.300.12:FF:000001">
    <property type="entry name" value="Iron-binding protein IscA"/>
    <property type="match status" value="1"/>
</dbReference>
<name>A0AAD9MMC3_PROWI</name>
<dbReference type="GO" id="GO:0051537">
    <property type="term" value="F:2 iron, 2 sulfur cluster binding"/>
    <property type="evidence" value="ECO:0007669"/>
    <property type="project" value="TreeGrafter"/>
</dbReference>
<dbReference type="Gene3D" id="2.60.300.12">
    <property type="entry name" value="HesB-like domain"/>
    <property type="match status" value="1"/>
</dbReference>
<dbReference type="PROSITE" id="PS01152">
    <property type="entry name" value="HESB"/>
    <property type="match status" value="1"/>
</dbReference>
<dbReference type="InterPro" id="IPR000361">
    <property type="entry name" value="ATAP_core_dom"/>
</dbReference>
<feature type="compositionally biased region" description="Low complexity" evidence="3">
    <location>
        <begin position="143"/>
        <end position="154"/>
    </location>
</feature>
<dbReference type="InterPro" id="IPR050322">
    <property type="entry name" value="Fe-S_cluster_asmbl/transfer"/>
</dbReference>
<comment type="function">
    <text evidence="2">Involved in the assembly of mitochondrial iron-sulfur proteins. Probably involved in the binding of an intermediate of Fe/S cluster assembly.</text>
</comment>
<comment type="caution">
    <text evidence="5">The sequence shown here is derived from an EMBL/GenBank/DDBJ whole genome shotgun (WGS) entry which is preliminary data.</text>
</comment>
<dbReference type="PANTHER" id="PTHR10072">
    <property type="entry name" value="IRON-SULFUR CLUSTER ASSEMBLY PROTEIN"/>
    <property type="match status" value="1"/>
</dbReference>
<dbReference type="Proteomes" id="UP001255856">
    <property type="component" value="Unassembled WGS sequence"/>
</dbReference>
<protein>
    <recommendedName>
        <fullName evidence="4">Core domain-containing protein</fullName>
    </recommendedName>
</protein>
<dbReference type="Pfam" id="PF01521">
    <property type="entry name" value="Fe-S_biosyn"/>
    <property type="match status" value="1"/>
</dbReference>
<dbReference type="PANTHER" id="PTHR10072:SF41">
    <property type="entry name" value="IRON-SULFUR CLUSTER ASSEMBLY 1 HOMOLOG, MITOCHONDRIAL"/>
    <property type="match status" value="1"/>
</dbReference>
<dbReference type="InterPro" id="IPR035903">
    <property type="entry name" value="HesB-like_dom_sf"/>
</dbReference>
<feature type="domain" description="Core" evidence="4">
    <location>
        <begin position="25"/>
        <end position="124"/>
    </location>
</feature>
<feature type="region of interest" description="Disordered" evidence="3">
    <location>
        <begin position="123"/>
        <end position="154"/>
    </location>
</feature>
<evidence type="ECO:0000256" key="3">
    <source>
        <dbReference type="SAM" id="MobiDB-lite"/>
    </source>
</evidence>
<dbReference type="AlphaFoldDB" id="A0AAD9MMC3"/>
<evidence type="ECO:0000256" key="2">
    <source>
        <dbReference type="ARBA" id="ARBA00057984"/>
    </source>
</evidence>
<evidence type="ECO:0000313" key="5">
    <source>
        <dbReference type="EMBL" id="KAK2079413.1"/>
    </source>
</evidence>
<dbReference type="GO" id="GO:0016226">
    <property type="term" value="P:iron-sulfur cluster assembly"/>
    <property type="evidence" value="ECO:0007669"/>
    <property type="project" value="InterPro"/>
</dbReference>
<keyword evidence="6" id="KW-1185">Reference proteome</keyword>
<dbReference type="GO" id="GO:0005739">
    <property type="term" value="C:mitochondrion"/>
    <property type="evidence" value="ECO:0007669"/>
    <property type="project" value="TreeGrafter"/>
</dbReference>
<comment type="similarity">
    <text evidence="1">Belongs to the HesB/IscA family.</text>
</comment>
<dbReference type="SUPFAM" id="SSF89360">
    <property type="entry name" value="HesB-like domain"/>
    <property type="match status" value="1"/>
</dbReference>
<accession>A0AAD9MMC3</accession>
<dbReference type="InterPro" id="IPR016092">
    <property type="entry name" value="ATAP"/>
</dbReference>
<proteinExistence type="inferred from homology"/>
<dbReference type="EMBL" id="JASFZW010000003">
    <property type="protein sequence ID" value="KAK2079413.1"/>
    <property type="molecule type" value="Genomic_DNA"/>
</dbReference>
<reference evidence="5" key="1">
    <citation type="submission" date="2021-01" db="EMBL/GenBank/DDBJ databases">
        <authorList>
            <person name="Eckstrom K.M.E."/>
        </authorList>
    </citation>
    <scope>NUCLEOTIDE SEQUENCE</scope>
    <source>
        <strain evidence="5">UVCC 0001</strain>
    </source>
</reference>
<organism evidence="5 6">
    <name type="scientific">Prototheca wickerhamii</name>
    <dbReference type="NCBI Taxonomy" id="3111"/>
    <lineage>
        <taxon>Eukaryota</taxon>
        <taxon>Viridiplantae</taxon>
        <taxon>Chlorophyta</taxon>
        <taxon>core chlorophytes</taxon>
        <taxon>Trebouxiophyceae</taxon>
        <taxon>Chlorellales</taxon>
        <taxon>Chlorellaceae</taxon>
        <taxon>Prototheca</taxon>
    </lineage>
</organism>
<evidence type="ECO:0000256" key="1">
    <source>
        <dbReference type="ARBA" id="ARBA00006718"/>
    </source>
</evidence>